<dbReference type="AlphaFoldDB" id="A0A140DW13"/>
<gene>
    <name evidence="1" type="ORF">AALO17_17060</name>
</gene>
<dbReference type="STRING" id="1702221.AALO17_17060"/>
<dbReference type="KEGG" id="fro:AALO17_17060"/>
<protein>
    <submittedName>
        <fullName evidence="1">Uncharacterized protein</fullName>
    </submittedName>
</protein>
<evidence type="ECO:0000313" key="1">
    <source>
        <dbReference type="EMBL" id="AMK54840.1"/>
    </source>
</evidence>
<accession>A0A140DW13</accession>
<evidence type="ECO:0000313" key="2">
    <source>
        <dbReference type="Proteomes" id="UP000069771"/>
    </source>
</evidence>
<sequence>MIHLLHFLSLSGVCPAFQPVSPVCFTVTLCHVFSLPARRLPIRSGDCA</sequence>
<dbReference type="Proteomes" id="UP000069771">
    <property type="component" value="Chromosome"/>
</dbReference>
<name>A0A140DW13_9FIRM</name>
<dbReference type="EMBL" id="CP011391">
    <property type="protein sequence ID" value="AMK54840.1"/>
    <property type="molecule type" value="Genomic_DNA"/>
</dbReference>
<organism evidence="1 2">
    <name type="scientific">Faecalibaculum rodentium</name>
    <dbReference type="NCBI Taxonomy" id="1702221"/>
    <lineage>
        <taxon>Bacteria</taxon>
        <taxon>Bacillati</taxon>
        <taxon>Bacillota</taxon>
        <taxon>Erysipelotrichia</taxon>
        <taxon>Erysipelotrichales</taxon>
        <taxon>Erysipelotrichaceae</taxon>
        <taxon>Faecalibaculum</taxon>
    </lineage>
</organism>
<reference evidence="1 2" key="1">
    <citation type="journal article" date="2016" name="Gut Pathog.">
        <title>Whole genome sequencing of "Faecalibaculum rodentium" ALO17, isolated from C57BL/6J laboratory mouse feces.</title>
        <authorList>
            <person name="Lim S."/>
            <person name="Chang D.H."/>
            <person name="Ahn S."/>
            <person name="Kim B.C."/>
        </authorList>
    </citation>
    <scope>NUCLEOTIDE SEQUENCE [LARGE SCALE GENOMIC DNA]</scope>
    <source>
        <strain evidence="1 2">Alo17</strain>
    </source>
</reference>
<keyword evidence="2" id="KW-1185">Reference proteome</keyword>
<proteinExistence type="predicted"/>